<feature type="domain" description="HNH" evidence="1">
    <location>
        <begin position="37"/>
        <end position="75"/>
    </location>
</feature>
<protein>
    <recommendedName>
        <fullName evidence="1">HNH domain-containing protein</fullName>
    </recommendedName>
</protein>
<sequence length="75" mass="8739">ATMQRKDSKRRAILKEIINTLTAQEWLDILEKHNYRCAYCDVEFNCELLPEKDHIIPISKVGHNTKENVVPACRS</sequence>
<organism evidence="2">
    <name type="scientific">marine sediment metagenome</name>
    <dbReference type="NCBI Taxonomy" id="412755"/>
    <lineage>
        <taxon>unclassified sequences</taxon>
        <taxon>metagenomes</taxon>
        <taxon>ecological metagenomes</taxon>
    </lineage>
</organism>
<dbReference type="EMBL" id="LAZR01041217">
    <property type="protein sequence ID" value="KKL12534.1"/>
    <property type="molecule type" value="Genomic_DNA"/>
</dbReference>
<evidence type="ECO:0000313" key="2">
    <source>
        <dbReference type="EMBL" id="KKL12534.1"/>
    </source>
</evidence>
<reference evidence="2" key="1">
    <citation type="journal article" date="2015" name="Nature">
        <title>Complex archaea that bridge the gap between prokaryotes and eukaryotes.</title>
        <authorList>
            <person name="Spang A."/>
            <person name="Saw J.H."/>
            <person name="Jorgensen S.L."/>
            <person name="Zaremba-Niedzwiedzka K."/>
            <person name="Martijn J."/>
            <person name="Lind A.E."/>
            <person name="van Eijk R."/>
            <person name="Schleper C."/>
            <person name="Guy L."/>
            <person name="Ettema T.J."/>
        </authorList>
    </citation>
    <scope>NUCLEOTIDE SEQUENCE</scope>
</reference>
<proteinExistence type="predicted"/>
<evidence type="ECO:0000259" key="1">
    <source>
        <dbReference type="Pfam" id="PF01844"/>
    </source>
</evidence>
<gene>
    <name evidence="2" type="ORF">LCGC14_2534810</name>
</gene>
<dbReference type="CDD" id="cd00085">
    <property type="entry name" value="HNHc"/>
    <property type="match status" value="1"/>
</dbReference>
<dbReference type="GO" id="GO:0008270">
    <property type="term" value="F:zinc ion binding"/>
    <property type="evidence" value="ECO:0007669"/>
    <property type="project" value="InterPro"/>
</dbReference>
<dbReference type="Gene3D" id="1.10.30.50">
    <property type="match status" value="1"/>
</dbReference>
<dbReference type="InterPro" id="IPR003615">
    <property type="entry name" value="HNH_nuc"/>
</dbReference>
<accession>A0A0F9ASE9</accession>
<name>A0A0F9ASE9_9ZZZZ</name>
<dbReference type="GO" id="GO:0004519">
    <property type="term" value="F:endonuclease activity"/>
    <property type="evidence" value="ECO:0007669"/>
    <property type="project" value="InterPro"/>
</dbReference>
<comment type="caution">
    <text evidence="2">The sequence shown here is derived from an EMBL/GenBank/DDBJ whole genome shotgun (WGS) entry which is preliminary data.</text>
</comment>
<dbReference type="InterPro" id="IPR002711">
    <property type="entry name" value="HNH"/>
</dbReference>
<feature type="non-terminal residue" evidence="2">
    <location>
        <position position="1"/>
    </location>
</feature>
<dbReference type="AlphaFoldDB" id="A0A0F9ASE9"/>
<dbReference type="GO" id="GO:0003676">
    <property type="term" value="F:nucleic acid binding"/>
    <property type="evidence" value="ECO:0007669"/>
    <property type="project" value="InterPro"/>
</dbReference>
<dbReference type="Pfam" id="PF01844">
    <property type="entry name" value="HNH"/>
    <property type="match status" value="1"/>
</dbReference>